<keyword evidence="2" id="KW-1185">Reference proteome</keyword>
<evidence type="ECO:0000313" key="1">
    <source>
        <dbReference type="EMBL" id="MCO5975355.1"/>
    </source>
</evidence>
<reference evidence="1 2" key="1">
    <citation type="submission" date="2022-06" db="EMBL/GenBank/DDBJ databases">
        <title>Ideonella sp. NS12-5 Genome sequencing and assembly.</title>
        <authorList>
            <person name="Jung Y."/>
        </authorList>
    </citation>
    <scope>NUCLEOTIDE SEQUENCE [LARGE SCALE GENOMIC DNA]</scope>
    <source>
        <strain evidence="1 2">NS12-5</strain>
    </source>
</reference>
<dbReference type="RefSeq" id="WP_252767802.1">
    <property type="nucleotide sequence ID" value="NZ_JAMXMC010000001.1"/>
</dbReference>
<dbReference type="Proteomes" id="UP001204851">
    <property type="component" value="Unassembled WGS sequence"/>
</dbReference>
<evidence type="ECO:0000313" key="2">
    <source>
        <dbReference type="Proteomes" id="UP001204851"/>
    </source>
</evidence>
<comment type="caution">
    <text evidence="1">The sequence shown here is derived from an EMBL/GenBank/DDBJ whole genome shotgun (WGS) entry which is preliminary data.</text>
</comment>
<accession>A0ABT1BGI9</accession>
<name>A0ABT1BGI9_9BURK</name>
<gene>
    <name evidence="1" type="ORF">M0L44_01280</name>
</gene>
<proteinExistence type="predicted"/>
<protein>
    <recommendedName>
        <fullName evidence="3">Lipoprotein</fullName>
    </recommendedName>
</protein>
<evidence type="ECO:0008006" key="3">
    <source>
        <dbReference type="Google" id="ProtNLM"/>
    </source>
</evidence>
<dbReference type="EMBL" id="JAMXMC010000001">
    <property type="protein sequence ID" value="MCO5975355.1"/>
    <property type="molecule type" value="Genomic_DNA"/>
</dbReference>
<sequence>MTLGPKDVPPVVTAVSACPAGALARCRASLPGGNLTVDRYYYRADAGTGGLEGLRKTCEAHKPGQTGGVFTRY</sequence>
<dbReference type="PROSITE" id="PS51257">
    <property type="entry name" value="PROKAR_LIPOPROTEIN"/>
    <property type="match status" value="1"/>
</dbReference>
<organism evidence="1 2">
    <name type="scientific">Ideonella oryzae</name>
    <dbReference type="NCBI Taxonomy" id="2937441"/>
    <lineage>
        <taxon>Bacteria</taxon>
        <taxon>Pseudomonadati</taxon>
        <taxon>Pseudomonadota</taxon>
        <taxon>Betaproteobacteria</taxon>
        <taxon>Burkholderiales</taxon>
        <taxon>Sphaerotilaceae</taxon>
        <taxon>Ideonella</taxon>
    </lineage>
</organism>